<evidence type="ECO:0000256" key="1">
    <source>
        <dbReference type="ARBA" id="ARBA00001933"/>
    </source>
</evidence>
<dbReference type="InterPro" id="IPR052357">
    <property type="entry name" value="Orn_Lys_Arg_decarboxylase-I"/>
</dbReference>
<evidence type="ECO:0000259" key="6">
    <source>
        <dbReference type="Pfam" id="PF01276"/>
    </source>
</evidence>
<evidence type="ECO:0000256" key="3">
    <source>
        <dbReference type="ARBA" id="ARBA00022793"/>
    </source>
</evidence>
<keyword evidence="3" id="KW-0210">Decarboxylase</keyword>
<dbReference type="InterPro" id="IPR015424">
    <property type="entry name" value="PyrdxlP-dep_Trfase"/>
</dbReference>
<keyword evidence="5" id="KW-0456">Lyase</keyword>
<evidence type="ECO:0000313" key="9">
    <source>
        <dbReference type="Proteomes" id="UP000265801"/>
    </source>
</evidence>
<gene>
    <name evidence="8" type="ORF">D3H55_18025</name>
</gene>
<dbReference type="Pfam" id="PF03711">
    <property type="entry name" value="OKR_DC_1_C"/>
    <property type="match status" value="1"/>
</dbReference>
<dbReference type="Gene3D" id="3.90.105.10">
    <property type="entry name" value="Molybdopterin biosynthesis moea protein, domain 2"/>
    <property type="match status" value="1"/>
</dbReference>
<comment type="caution">
    <text evidence="8">The sequence shown here is derived from an EMBL/GenBank/DDBJ whole genome shotgun (WGS) entry which is preliminary data.</text>
</comment>
<dbReference type="SUPFAM" id="SSF55904">
    <property type="entry name" value="Ornithine decarboxylase C-terminal domain"/>
    <property type="match status" value="1"/>
</dbReference>
<feature type="domain" description="Orn/Lys/Arg decarboxylase C-terminal" evidence="7">
    <location>
        <begin position="388"/>
        <end position="436"/>
    </location>
</feature>
<dbReference type="PANTHER" id="PTHR43277">
    <property type="entry name" value="ARGININE DECARBOXYLASE"/>
    <property type="match status" value="1"/>
</dbReference>
<dbReference type="SUPFAM" id="SSF53383">
    <property type="entry name" value="PLP-dependent transferases"/>
    <property type="match status" value="1"/>
</dbReference>
<comment type="cofactor">
    <cofactor evidence="1">
        <name>pyridoxal 5'-phosphate</name>
        <dbReference type="ChEBI" id="CHEBI:597326"/>
    </cofactor>
</comment>
<accession>A0A3A1QRR4</accession>
<protein>
    <submittedName>
        <fullName evidence="8">Aminotransferase class I/II-fold pyridoxal phosphate-dependent enzyme</fullName>
    </submittedName>
</protein>
<dbReference type="InterPro" id="IPR015421">
    <property type="entry name" value="PyrdxlP-dep_Trfase_major"/>
</dbReference>
<name>A0A3A1QRR4_9BACI</name>
<dbReference type="OrthoDB" id="9815233at2"/>
<reference evidence="8 9" key="1">
    <citation type="submission" date="2018-09" db="EMBL/GenBank/DDBJ databases">
        <title>Bacillus saliacetes sp. nov., isolated from Thai shrimp paste (Ka-pi).</title>
        <authorList>
            <person name="Daroonpunt R."/>
            <person name="Tanasupawat S."/>
            <person name="Yiamsombut S."/>
        </authorList>
    </citation>
    <scope>NUCLEOTIDE SEQUENCE [LARGE SCALE GENOMIC DNA]</scope>
    <source>
        <strain evidence="8 9">SKP7-4</strain>
    </source>
</reference>
<evidence type="ECO:0000256" key="2">
    <source>
        <dbReference type="ARBA" id="ARBA00010671"/>
    </source>
</evidence>
<comment type="similarity">
    <text evidence="2">Belongs to the Orn/Lys/Arg decarboxylase class-I family.</text>
</comment>
<feature type="domain" description="Orn/Lys/Arg decarboxylases family 1 pyridoxal-P attachment site" evidence="6">
    <location>
        <begin position="8"/>
        <end position="276"/>
    </location>
</feature>
<dbReference type="InterPro" id="IPR008286">
    <property type="entry name" value="Prn/Lys/Arg_de-COase_C"/>
</dbReference>
<dbReference type="GO" id="GO:0016831">
    <property type="term" value="F:carboxy-lyase activity"/>
    <property type="evidence" value="ECO:0007669"/>
    <property type="project" value="UniProtKB-KW"/>
</dbReference>
<evidence type="ECO:0000259" key="7">
    <source>
        <dbReference type="Pfam" id="PF03711"/>
    </source>
</evidence>
<sequence>MTNQSRMPLVEALQNHINKDTISFHVPGHKNGQLSEGQAVNLLKYDVTELTGLDDLHAPSEAIMEAQGLLAAHYQTKKSYFLVNGSTVGNLAMILGSSENGDIVFVQRNCHKSILNGLKLANVRPVFLHPEMDARTSTAAGISRETFAEALEKYPGVKTVILTYPTYYGMVYELQSIIETAHVHGVKVLIDEAHGAHFSRGRFFPSSSLTWGADAVVHSAHKTLPAMTMGSFLHIQNDNIDVLKVEHYLGMLQSSSPSYPIMGSLDSARHYLASYSSEDADFFSRERERFITSLRETGFEVIEADDPLKLLVRFQGLSGFQLQEQLEERGIYAELADPYQVLFILPLLKKGSPFPFERAAEKLKGISPAKGTGSYASFKKKKKITALNVSYKEIDKRMKKWISIEEAAGETAGEVLIPYPPGIPLFYPGEEITEEAIVELKWWMDHGAKFQGGHLLNEGKICVIE</sequence>
<organism evidence="8 9">
    <name type="scientific">Bacillus salacetis</name>
    <dbReference type="NCBI Taxonomy" id="2315464"/>
    <lineage>
        <taxon>Bacteria</taxon>
        <taxon>Bacillati</taxon>
        <taxon>Bacillota</taxon>
        <taxon>Bacilli</taxon>
        <taxon>Bacillales</taxon>
        <taxon>Bacillaceae</taxon>
        <taxon>Bacillus</taxon>
    </lineage>
</organism>
<keyword evidence="8" id="KW-0032">Aminotransferase</keyword>
<dbReference type="Proteomes" id="UP000265801">
    <property type="component" value="Unassembled WGS sequence"/>
</dbReference>
<keyword evidence="9" id="KW-1185">Reference proteome</keyword>
<proteinExistence type="inferred from homology"/>
<evidence type="ECO:0000256" key="5">
    <source>
        <dbReference type="ARBA" id="ARBA00023239"/>
    </source>
</evidence>
<dbReference type="InterPro" id="IPR000310">
    <property type="entry name" value="Orn/Lys/Arg_deCO2ase_major_dom"/>
</dbReference>
<keyword evidence="8" id="KW-0808">Transferase</keyword>
<keyword evidence="4" id="KW-0663">Pyridoxal phosphate</keyword>
<dbReference type="GO" id="GO:0008483">
    <property type="term" value="F:transaminase activity"/>
    <property type="evidence" value="ECO:0007669"/>
    <property type="project" value="UniProtKB-KW"/>
</dbReference>
<dbReference type="InterPro" id="IPR036633">
    <property type="entry name" value="Prn/Lys/Arg_de-COase_C_sf"/>
</dbReference>
<dbReference type="Pfam" id="PF01276">
    <property type="entry name" value="OKR_DC_1"/>
    <property type="match status" value="1"/>
</dbReference>
<dbReference type="Gene3D" id="3.40.640.10">
    <property type="entry name" value="Type I PLP-dependent aspartate aminotransferase-like (Major domain)"/>
    <property type="match status" value="1"/>
</dbReference>
<dbReference type="EMBL" id="QXIR01000029">
    <property type="protein sequence ID" value="RIW29891.1"/>
    <property type="molecule type" value="Genomic_DNA"/>
</dbReference>
<dbReference type="AlphaFoldDB" id="A0A3A1QRR4"/>
<evidence type="ECO:0000256" key="4">
    <source>
        <dbReference type="ARBA" id="ARBA00022898"/>
    </source>
</evidence>
<dbReference type="PANTHER" id="PTHR43277:SF3">
    <property type="entry name" value="DECARBOXYLASE, PUTATIVE-RELATED"/>
    <property type="match status" value="1"/>
</dbReference>
<evidence type="ECO:0000313" key="8">
    <source>
        <dbReference type="EMBL" id="RIW29891.1"/>
    </source>
</evidence>